<proteinExistence type="inferred from homology"/>
<comment type="catalytic activity">
    <reaction evidence="11">
        <text>ATP + H2O = ADP + phosphate + H(+)</text>
        <dbReference type="Rhea" id="RHEA:13065"/>
        <dbReference type="ChEBI" id="CHEBI:15377"/>
        <dbReference type="ChEBI" id="CHEBI:15378"/>
        <dbReference type="ChEBI" id="CHEBI:30616"/>
        <dbReference type="ChEBI" id="CHEBI:43474"/>
        <dbReference type="ChEBI" id="CHEBI:456216"/>
    </reaction>
    <physiologicalReaction direction="left-to-right" evidence="11">
        <dbReference type="Rhea" id="RHEA:13066"/>
    </physiologicalReaction>
</comment>
<dbReference type="VEuPathDB" id="FungiDB:TREMEDRAFT_27280"/>
<dbReference type="PROSITE" id="PS00674">
    <property type="entry name" value="AAA"/>
    <property type="match status" value="1"/>
</dbReference>
<keyword evidence="10" id="KW-0472">Membrane</keyword>
<dbReference type="GO" id="GO:0034551">
    <property type="term" value="P:mitochondrial respiratory chain complex III assembly"/>
    <property type="evidence" value="ECO:0007669"/>
    <property type="project" value="UniProtKB-ARBA"/>
</dbReference>
<dbReference type="InterPro" id="IPR050747">
    <property type="entry name" value="Mitochondrial_chaperone_BCS1"/>
</dbReference>
<dbReference type="Pfam" id="PF25426">
    <property type="entry name" value="AAA_lid_BCS1"/>
    <property type="match status" value="1"/>
</dbReference>
<dbReference type="AlphaFoldDB" id="A0A4Q1BUX9"/>
<dbReference type="CDD" id="cd19510">
    <property type="entry name" value="RecA-like_BCS1"/>
    <property type="match status" value="1"/>
</dbReference>
<feature type="region of interest" description="Disordered" evidence="13">
    <location>
        <begin position="117"/>
        <end position="202"/>
    </location>
</feature>
<comment type="similarity">
    <text evidence="2">Belongs to the AAA ATPase family. BCS1 subfamily.</text>
</comment>
<dbReference type="FunFam" id="3.40.50.300:FF:000768">
    <property type="entry name" value="Probable mitochondrial chaperone bcs1"/>
    <property type="match status" value="1"/>
</dbReference>
<evidence type="ECO:0000313" key="17">
    <source>
        <dbReference type="Proteomes" id="UP000289152"/>
    </source>
</evidence>
<keyword evidence="3" id="KW-0812">Transmembrane</keyword>
<dbReference type="STRING" id="5217.A0A4Q1BUX9"/>
<dbReference type="Gene3D" id="3.40.50.300">
    <property type="entry name" value="P-loop containing nucleotide triphosphate hydrolases"/>
    <property type="match status" value="1"/>
</dbReference>
<dbReference type="GO" id="GO:0005524">
    <property type="term" value="F:ATP binding"/>
    <property type="evidence" value="ECO:0007669"/>
    <property type="project" value="UniProtKB-KW"/>
</dbReference>
<dbReference type="GO" id="GO:0005743">
    <property type="term" value="C:mitochondrial inner membrane"/>
    <property type="evidence" value="ECO:0007669"/>
    <property type="project" value="UniProtKB-SubCell"/>
</dbReference>
<dbReference type="SUPFAM" id="SSF52540">
    <property type="entry name" value="P-loop containing nucleoside triphosphate hydrolases"/>
    <property type="match status" value="1"/>
</dbReference>
<keyword evidence="6" id="KW-0378">Hydrolase</keyword>
<dbReference type="InParanoid" id="A0A4Q1BUX9"/>
<comment type="caution">
    <text evidence="16">The sequence shown here is derived from an EMBL/GenBank/DDBJ whole genome shotgun (WGS) entry which is preliminary data.</text>
</comment>
<feature type="compositionally biased region" description="Low complexity" evidence="13">
    <location>
        <begin position="1"/>
        <end position="22"/>
    </location>
</feature>
<dbReference type="InterPro" id="IPR014851">
    <property type="entry name" value="BCS1_N"/>
</dbReference>
<dbReference type="Proteomes" id="UP000289152">
    <property type="component" value="Unassembled WGS sequence"/>
</dbReference>
<evidence type="ECO:0000259" key="14">
    <source>
        <dbReference type="SMART" id="SM00382"/>
    </source>
</evidence>
<dbReference type="FunCoup" id="A0A4Q1BUX9">
    <property type="interactions" value="131"/>
</dbReference>
<evidence type="ECO:0000256" key="4">
    <source>
        <dbReference type="ARBA" id="ARBA00022741"/>
    </source>
</evidence>
<dbReference type="InterPro" id="IPR003959">
    <property type="entry name" value="ATPase_AAA_core"/>
</dbReference>
<keyword evidence="9" id="KW-0496">Mitochondrion</keyword>
<dbReference type="Pfam" id="PF08740">
    <property type="entry name" value="BCS1_N"/>
    <property type="match status" value="2"/>
</dbReference>
<evidence type="ECO:0000256" key="1">
    <source>
        <dbReference type="ARBA" id="ARBA00004434"/>
    </source>
</evidence>
<dbReference type="InterPro" id="IPR003593">
    <property type="entry name" value="AAA+_ATPase"/>
</dbReference>
<organism evidence="16 17">
    <name type="scientific">Tremella mesenterica</name>
    <name type="common">Jelly fungus</name>
    <dbReference type="NCBI Taxonomy" id="5217"/>
    <lineage>
        <taxon>Eukaryota</taxon>
        <taxon>Fungi</taxon>
        <taxon>Dikarya</taxon>
        <taxon>Basidiomycota</taxon>
        <taxon>Agaricomycotina</taxon>
        <taxon>Tremellomycetes</taxon>
        <taxon>Tremellales</taxon>
        <taxon>Tremellaceae</taxon>
        <taxon>Tremella</taxon>
    </lineage>
</organism>
<evidence type="ECO:0000256" key="11">
    <source>
        <dbReference type="ARBA" id="ARBA00048778"/>
    </source>
</evidence>
<feature type="compositionally biased region" description="Polar residues" evidence="13">
    <location>
        <begin position="167"/>
        <end position="176"/>
    </location>
</feature>
<reference evidence="16 17" key="1">
    <citation type="submission" date="2016-06" db="EMBL/GenBank/DDBJ databases">
        <title>Evolution of pathogenesis and genome organization in the Tremellales.</title>
        <authorList>
            <person name="Cuomo C."/>
            <person name="Litvintseva A."/>
            <person name="Heitman J."/>
            <person name="Chen Y."/>
            <person name="Sun S."/>
            <person name="Springer D."/>
            <person name="Dromer F."/>
            <person name="Young S."/>
            <person name="Zeng Q."/>
            <person name="Chapman S."/>
            <person name="Gujja S."/>
            <person name="Saif S."/>
            <person name="Birren B."/>
        </authorList>
    </citation>
    <scope>NUCLEOTIDE SEQUENCE [LARGE SCALE GENOMIC DNA]</scope>
    <source>
        <strain evidence="16 17">ATCC 28783</strain>
    </source>
</reference>
<dbReference type="EMBL" id="SDIL01000005">
    <property type="protein sequence ID" value="RXK41812.1"/>
    <property type="molecule type" value="Genomic_DNA"/>
</dbReference>
<evidence type="ECO:0000256" key="5">
    <source>
        <dbReference type="ARBA" id="ARBA00022792"/>
    </source>
</evidence>
<feature type="compositionally biased region" description="Low complexity" evidence="13">
    <location>
        <begin position="118"/>
        <end position="166"/>
    </location>
</feature>
<evidence type="ECO:0000256" key="2">
    <source>
        <dbReference type="ARBA" id="ARBA00007448"/>
    </source>
</evidence>
<name>A0A4Q1BUX9_TREME</name>
<accession>A0A4Q1BUX9</accession>
<keyword evidence="4 12" id="KW-0547">Nucleotide-binding</keyword>
<keyword evidence="7 12" id="KW-0067">ATP-binding</keyword>
<comment type="subcellular location">
    <subcellularLocation>
        <location evidence="1">Mitochondrion inner membrane</location>
        <topology evidence="1">Single-pass membrane protein</topology>
    </subcellularLocation>
</comment>
<keyword evidence="5" id="KW-0999">Mitochondrion inner membrane</keyword>
<dbReference type="InterPro" id="IPR057495">
    <property type="entry name" value="AAA_lid_BCS1"/>
</dbReference>
<evidence type="ECO:0000256" key="6">
    <source>
        <dbReference type="ARBA" id="ARBA00022801"/>
    </source>
</evidence>
<dbReference type="PANTHER" id="PTHR23070">
    <property type="entry name" value="BCS1 AAA-TYPE ATPASE"/>
    <property type="match status" value="1"/>
</dbReference>
<feature type="compositionally biased region" description="Low complexity" evidence="13">
    <location>
        <begin position="177"/>
        <end position="188"/>
    </location>
</feature>
<dbReference type="GO" id="GO:0016887">
    <property type="term" value="F:ATP hydrolysis activity"/>
    <property type="evidence" value="ECO:0007669"/>
    <property type="project" value="InterPro"/>
</dbReference>
<dbReference type="InterPro" id="IPR027417">
    <property type="entry name" value="P-loop_NTPase"/>
</dbReference>
<evidence type="ECO:0000256" key="13">
    <source>
        <dbReference type="SAM" id="MobiDB-lite"/>
    </source>
</evidence>
<evidence type="ECO:0000256" key="9">
    <source>
        <dbReference type="ARBA" id="ARBA00023128"/>
    </source>
</evidence>
<gene>
    <name evidence="16" type="ORF">M231_00811</name>
</gene>
<feature type="region of interest" description="Disordered" evidence="13">
    <location>
        <begin position="1"/>
        <end position="34"/>
    </location>
</feature>
<evidence type="ECO:0000259" key="15">
    <source>
        <dbReference type="SMART" id="SM01024"/>
    </source>
</evidence>
<dbReference type="OrthoDB" id="10251412at2759"/>
<feature type="domain" description="BCS1 N-terminal" evidence="15">
    <location>
        <begin position="62"/>
        <end position="327"/>
    </location>
</feature>
<dbReference type="Pfam" id="PF00004">
    <property type="entry name" value="AAA"/>
    <property type="match status" value="1"/>
</dbReference>
<feature type="domain" description="AAA+ ATPase" evidence="14">
    <location>
        <begin position="358"/>
        <end position="489"/>
    </location>
</feature>
<evidence type="ECO:0000256" key="12">
    <source>
        <dbReference type="RuleBase" id="RU003651"/>
    </source>
</evidence>
<keyword evidence="17" id="KW-1185">Reference proteome</keyword>
<evidence type="ECO:0000256" key="10">
    <source>
        <dbReference type="ARBA" id="ARBA00023136"/>
    </source>
</evidence>
<evidence type="ECO:0000313" key="16">
    <source>
        <dbReference type="EMBL" id="RXK41812.1"/>
    </source>
</evidence>
<evidence type="ECO:0000256" key="8">
    <source>
        <dbReference type="ARBA" id="ARBA00022989"/>
    </source>
</evidence>
<dbReference type="SMART" id="SM01024">
    <property type="entry name" value="BCS1_N"/>
    <property type="match status" value="1"/>
</dbReference>
<sequence>MFRPRPTSSTSTSSTSSPTNTPEQPDLIPPPQAVPPTSELTDGFISKILADNPYFSAGAGLMGIGVLLTILRRSVTLGSTFAQRRMLVTLEIPSKDRSYPWFLEWMALQALQDRPMNTSTISTPSSSSSSYRTSLSSLTSNPTSTPSLPSASSTSSSSIASTSTASLFRSGNQTPTSNSSSKDNSSRNTLPPTSPGKGWWGSTRSVQLRSHELAVETSYKQHENGSSEAVFNLVPGPGTHYFRYRGVWFQVKRERDAKLMDLHSGSPWETLTLTTLSSCRHLFPILLSEARTLAERSTEGKTVVYTAWGTEWRPFGKPRRKRELGSVILAEGVAERIESDVRGFLGRGRWYAERGIPYRRGYLLHGPPGSGKTSFIQALAGALSYNICLLNLAERGLTDDKLNHLLGLVPERSMVLLEDVDSAFNRRTQTSEDGFKSSVTFSGLLNALDGVASSEERIIFMTTNHYSRLDPALIRPGRVDLQEHLGDATGEQARRLFVKFYSPSLSAQPETKSTAGTGAEGLESLDWEEVQKMGEKVERVVEEEKSAGRTVSMASLQGLFIRTGARQALETVKECCLSAERHSTS</sequence>
<keyword evidence="8" id="KW-1133">Transmembrane helix</keyword>
<dbReference type="InterPro" id="IPR003960">
    <property type="entry name" value="ATPase_AAA_CS"/>
</dbReference>
<protein>
    <submittedName>
        <fullName evidence="16">Mitochondrial chaperone BCS1</fullName>
    </submittedName>
</protein>
<dbReference type="SMART" id="SM00382">
    <property type="entry name" value="AAA"/>
    <property type="match status" value="1"/>
</dbReference>
<evidence type="ECO:0000256" key="7">
    <source>
        <dbReference type="ARBA" id="ARBA00022840"/>
    </source>
</evidence>
<evidence type="ECO:0000256" key="3">
    <source>
        <dbReference type="ARBA" id="ARBA00022692"/>
    </source>
</evidence>